<feature type="domain" description="Lipopolysaccharide assembly protein A" evidence="6">
    <location>
        <begin position="20"/>
        <end position="72"/>
    </location>
</feature>
<feature type="transmembrane region" description="Helical" evidence="5">
    <location>
        <begin position="40"/>
        <end position="62"/>
    </location>
</feature>
<evidence type="ECO:0000313" key="7">
    <source>
        <dbReference type="EMBL" id="MBB6479443.1"/>
    </source>
</evidence>
<organism evidence="7 8">
    <name type="scientific">Spirochaeta isovalerica</name>
    <dbReference type="NCBI Taxonomy" id="150"/>
    <lineage>
        <taxon>Bacteria</taxon>
        <taxon>Pseudomonadati</taxon>
        <taxon>Spirochaetota</taxon>
        <taxon>Spirochaetia</taxon>
        <taxon>Spirochaetales</taxon>
        <taxon>Spirochaetaceae</taxon>
        <taxon>Spirochaeta</taxon>
    </lineage>
</organism>
<keyword evidence="8" id="KW-1185">Reference proteome</keyword>
<comment type="caution">
    <text evidence="7">The sequence shown here is derived from an EMBL/GenBank/DDBJ whole genome shotgun (WGS) entry which is preliminary data.</text>
</comment>
<keyword evidence="3 5" id="KW-1133">Transmembrane helix</keyword>
<proteinExistence type="predicted"/>
<dbReference type="InterPro" id="IPR010445">
    <property type="entry name" value="LapA_dom"/>
</dbReference>
<evidence type="ECO:0000313" key="8">
    <source>
        <dbReference type="Proteomes" id="UP000587760"/>
    </source>
</evidence>
<keyword evidence="4 5" id="KW-0472">Membrane</keyword>
<evidence type="ECO:0000256" key="1">
    <source>
        <dbReference type="ARBA" id="ARBA00022475"/>
    </source>
</evidence>
<protein>
    <submittedName>
        <fullName evidence="7">Putative integral membrane protein</fullName>
    </submittedName>
</protein>
<evidence type="ECO:0000259" key="6">
    <source>
        <dbReference type="Pfam" id="PF06305"/>
    </source>
</evidence>
<dbReference type="GO" id="GO:0005886">
    <property type="term" value="C:plasma membrane"/>
    <property type="evidence" value="ECO:0007669"/>
    <property type="project" value="InterPro"/>
</dbReference>
<evidence type="ECO:0000256" key="3">
    <source>
        <dbReference type="ARBA" id="ARBA00022989"/>
    </source>
</evidence>
<gene>
    <name evidence="7" type="ORF">HNR50_001101</name>
</gene>
<dbReference type="Proteomes" id="UP000587760">
    <property type="component" value="Unassembled WGS sequence"/>
</dbReference>
<evidence type="ECO:0000256" key="2">
    <source>
        <dbReference type="ARBA" id="ARBA00022692"/>
    </source>
</evidence>
<name>A0A841R6I0_9SPIO</name>
<evidence type="ECO:0000256" key="5">
    <source>
        <dbReference type="SAM" id="Phobius"/>
    </source>
</evidence>
<sequence>MVKFVFGLIIGLICVIFFFQNGDMSQINFLNWTLALPQYLIMMIFFVSGIFLGWLLTSLVSLKKRKRKKSADRP</sequence>
<reference evidence="7 8" key="1">
    <citation type="submission" date="2020-08" db="EMBL/GenBank/DDBJ databases">
        <title>Genomic Encyclopedia of Type Strains, Phase IV (KMG-IV): sequencing the most valuable type-strain genomes for metagenomic binning, comparative biology and taxonomic classification.</title>
        <authorList>
            <person name="Goeker M."/>
        </authorList>
    </citation>
    <scope>NUCLEOTIDE SEQUENCE [LARGE SCALE GENOMIC DNA]</scope>
    <source>
        <strain evidence="7 8">DSM 2461</strain>
    </source>
</reference>
<accession>A0A841R6I0</accession>
<keyword evidence="1" id="KW-1003">Cell membrane</keyword>
<dbReference type="Pfam" id="PF06305">
    <property type="entry name" value="LapA_dom"/>
    <property type="match status" value="1"/>
</dbReference>
<dbReference type="AlphaFoldDB" id="A0A841R6I0"/>
<dbReference type="EMBL" id="JACHGJ010000002">
    <property type="protein sequence ID" value="MBB6479443.1"/>
    <property type="molecule type" value="Genomic_DNA"/>
</dbReference>
<evidence type="ECO:0000256" key="4">
    <source>
        <dbReference type="ARBA" id="ARBA00023136"/>
    </source>
</evidence>
<keyword evidence="2 5" id="KW-0812">Transmembrane</keyword>